<evidence type="ECO:0000313" key="3">
    <source>
        <dbReference type="Proteomes" id="UP001623348"/>
    </source>
</evidence>
<proteinExistence type="predicted"/>
<accession>A0ABC9YFR9</accession>
<reference evidence="2 3" key="1">
    <citation type="submission" date="2024-06" db="EMBL/GenBank/DDBJ databases">
        <title>The draft genome of Grus japonensis, version 3.</title>
        <authorList>
            <person name="Nabeshima K."/>
            <person name="Suzuki S."/>
            <person name="Onuma M."/>
        </authorList>
    </citation>
    <scope>NUCLEOTIDE SEQUENCE [LARGE SCALE GENOMIC DNA]</scope>
    <source>
        <strain evidence="2 3">451A</strain>
    </source>
</reference>
<name>A0ABC9YFR9_GRUJA</name>
<feature type="region of interest" description="Disordered" evidence="1">
    <location>
        <begin position="1"/>
        <end position="36"/>
    </location>
</feature>
<sequence>GGVPKSRQPGCRHGQVRSCTDRVQLHRKEPGNPHEN</sequence>
<evidence type="ECO:0000313" key="2">
    <source>
        <dbReference type="EMBL" id="GAB0208155.1"/>
    </source>
</evidence>
<feature type="compositionally biased region" description="Basic and acidic residues" evidence="1">
    <location>
        <begin position="19"/>
        <end position="36"/>
    </location>
</feature>
<protein>
    <submittedName>
        <fullName evidence="2">Uncharacterized protein</fullName>
    </submittedName>
</protein>
<comment type="caution">
    <text evidence="2">The sequence shown here is derived from an EMBL/GenBank/DDBJ whole genome shotgun (WGS) entry which is preliminary data.</text>
</comment>
<dbReference type="Proteomes" id="UP001623348">
    <property type="component" value="Unassembled WGS sequence"/>
</dbReference>
<keyword evidence="3" id="KW-1185">Reference proteome</keyword>
<dbReference type="AlphaFoldDB" id="A0ABC9YFR9"/>
<gene>
    <name evidence="2" type="ORF">GRJ2_003281200</name>
</gene>
<evidence type="ECO:0000256" key="1">
    <source>
        <dbReference type="SAM" id="MobiDB-lite"/>
    </source>
</evidence>
<organism evidence="2 3">
    <name type="scientific">Grus japonensis</name>
    <name type="common">Japanese crane</name>
    <name type="synonym">Red-crowned crane</name>
    <dbReference type="NCBI Taxonomy" id="30415"/>
    <lineage>
        <taxon>Eukaryota</taxon>
        <taxon>Metazoa</taxon>
        <taxon>Chordata</taxon>
        <taxon>Craniata</taxon>
        <taxon>Vertebrata</taxon>
        <taxon>Euteleostomi</taxon>
        <taxon>Archelosauria</taxon>
        <taxon>Archosauria</taxon>
        <taxon>Dinosauria</taxon>
        <taxon>Saurischia</taxon>
        <taxon>Theropoda</taxon>
        <taxon>Coelurosauria</taxon>
        <taxon>Aves</taxon>
        <taxon>Neognathae</taxon>
        <taxon>Neoaves</taxon>
        <taxon>Gruiformes</taxon>
        <taxon>Gruidae</taxon>
        <taxon>Grus</taxon>
    </lineage>
</organism>
<feature type="non-terminal residue" evidence="2">
    <location>
        <position position="1"/>
    </location>
</feature>
<dbReference type="EMBL" id="BAAFJT010000251">
    <property type="protein sequence ID" value="GAB0208155.1"/>
    <property type="molecule type" value="Genomic_DNA"/>
</dbReference>